<gene>
    <name evidence="2" type="ORF">CWI80_09420</name>
</gene>
<keyword evidence="3" id="KW-1185">Reference proteome</keyword>
<feature type="transmembrane region" description="Helical" evidence="1">
    <location>
        <begin position="153"/>
        <end position="174"/>
    </location>
</feature>
<accession>A0A432Z2F8</accession>
<evidence type="ECO:0000256" key="1">
    <source>
        <dbReference type="SAM" id="Phobius"/>
    </source>
</evidence>
<dbReference type="AlphaFoldDB" id="A0A432Z2F8"/>
<feature type="transmembrane region" description="Helical" evidence="1">
    <location>
        <begin position="7"/>
        <end position="26"/>
    </location>
</feature>
<feature type="transmembrane region" description="Helical" evidence="1">
    <location>
        <begin position="127"/>
        <end position="147"/>
    </location>
</feature>
<evidence type="ECO:0000313" key="3">
    <source>
        <dbReference type="Proteomes" id="UP000287022"/>
    </source>
</evidence>
<comment type="caution">
    <text evidence="2">The sequence shown here is derived from an EMBL/GenBank/DDBJ whole genome shotgun (WGS) entry which is preliminary data.</text>
</comment>
<name>A0A432Z2F8_9GAMM</name>
<keyword evidence="1" id="KW-0472">Membrane</keyword>
<keyword evidence="1" id="KW-1133">Transmembrane helix</keyword>
<proteinExistence type="predicted"/>
<dbReference type="EMBL" id="PIQE01000003">
    <property type="protein sequence ID" value="RUO72013.1"/>
    <property type="molecule type" value="Genomic_DNA"/>
</dbReference>
<feature type="transmembrane region" description="Helical" evidence="1">
    <location>
        <begin position="54"/>
        <end position="71"/>
    </location>
</feature>
<protein>
    <recommendedName>
        <fullName evidence="4">DNA gyrase subunit B</fullName>
    </recommendedName>
</protein>
<keyword evidence="1" id="KW-0812">Transmembrane</keyword>
<feature type="transmembrane region" description="Helical" evidence="1">
    <location>
        <begin position="77"/>
        <end position="97"/>
    </location>
</feature>
<evidence type="ECO:0008006" key="4">
    <source>
        <dbReference type="Google" id="ProtNLM"/>
    </source>
</evidence>
<dbReference type="RefSeq" id="WP_026860747.1">
    <property type="nucleotide sequence ID" value="NZ_JAHVIQ010000002.1"/>
</dbReference>
<evidence type="ECO:0000313" key="2">
    <source>
        <dbReference type="EMBL" id="RUO72013.1"/>
    </source>
</evidence>
<sequence length="183" mass="20495">MMQPVRVLIAIALIAYPLWVAGLVHAGHTDKLWWILCLLVLPQLVVSDWRQPRTYILVAAVALVVLGAWWVDPIAGALFYPVWMNLGFLLVFAGSLLQKPAIITRLAQAMEGELTPAAIRYTERVTLVWCLFFCVNGALALWTALLANLKLWTLYNGVIAYIAMGALMLIELGVRRVVKKRQQ</sequence>
<dbReference type="STRING" id="1122124.GCA_000423165_02035"/>
<reference evidence="3" key="1">
    <citation type="journal article" date="2018" name="Front. Microbiol.">
        <title>Genome-Based Analysis Reveals the Taxonomy and Diversity of the Family Idiomarinaceae.</title>
        <authorList>
            <person name="Liu Y."/>
            <person name="Lai Q."/>
            <person name="Shao Z."/>
        </authorList>
    </citation>
    <scope>NUCLEOTIDE SEQUENCE [LARGE SCALE GENOMIC DNA]</scope>
    <source>
        <strain evidence="3">c121</strain>
    </source>
</reference>
<organism evidence="2 3">
    <name type="scientific">Pseudidiomarina sediminum</name>
    <dbReference type="NCBI Taxonomy" id="431675"/>
    <lineage>
        <taxon>Bacteria</taxon>
        <taxon>Pseudomonadati</taxon>
        <taxon>Pseudomonadota</taxon>
        <taxon>Gammaproteobacteria</taxon>
        <taxon>Alteromonadales</taxon>
        <taxon>Idiomarinaceae</taxon>
        <taxon>Pseudidiomarina</taxon>
    </lineage>
</organism>
<dbReference type="Proteomes" id="UP000287022">
    <property type="component" value="Unassembled WGS sequence"/>
</dbReference>
<feature type="transmembrane region" description="Helical" evidence="1">
    <location>
        <begin position="32"/>
        <end position="49"/>
    </location>
</feature>